<organism evidence="1 2">
    <name type="scientific">Thiocapsa roseopersicina</name>
    <dbReference type="NCBI Taxonomy" id="1058"/>
    <lineage>
        <taxon>Bacteria</taxon>
        <taxon>Pseudomonadati</taxon>
        <taxon>Pseudomonadota</taxon>
        <taxon>Gammaproteobacteria</taxon>
        <taxon>Chromatiales</taxon>
        <taxon>Chromatiaceae</taxon>
        <taxon>Thiocapsa</taxon>
    </lineage>
</organism>
<dbReference type="Proteomes" id="UP000198816">
    <property type="component" value="Unassembled WGS sequence"/>
</dbReference>
<protein>
    <submittedName>
        <fullName evidence="1">Uncharacterized protein</fullName>
    </submittedName>
</protein>
<dbReference type="RefSeq" id="WP_093029254.1">
    <property type="nucleotide sequence ID" value="NZ_FNNZ01000004.1"/>
</dbReference>
<dbReference type="STRING" id="1058.SAMN05421783_104124"/>
<reference evidence="2" key="1">
    <citation type="submission" date="2016-10" db="EMBL/GenBank/DDBJ databases">
        <authorList>
            <person name="Varghese N."/>
            <person name="Submissions S."/>
        </authorList>
    </citation>
    <scope>NUCLEOTIDE SEQUENCE [LARGE SCALE GENOMIC DNA]</scope>
    <source>
        <strain evidence="2">DSM 217</strain>
    </source>
</reference>
<dbReference type="OrthoDB" id="5760904at2"/>
<evidence type="ECO:0000313" key="1">
    <source>
        <dbReference type="EMBL" id="SDW46379.1"/>
    </source>
</evidence>
<sequence length="248" mass="27472">MLPKVDLSDIAEELSRLGDEIQRAYDDSEQTVEPAPQVPLSGLAQLLDTVRASEAESRGESAQALRAATGAEPDALIDHGLGLLRQIAEVARRLNLKLQAQAVEVLAVPFACWMLRRGCELQHPEEVVNALATLANQLEQPDELAELYGLMGEIAEGIGADRVQGMDPTDPTDPWLVLLINRGIVATRSHEPVLMEEAFDAIGEQLPDHAPYFFREGMGQMEALDYPPHVREVMQRYFDKWCSGQRLH</sequence>
<dbReference type="AlphaFoldDB" id="A0A1H2TSW5"/>
<name>A0A1H2TSW5_THIRO</name>
<proteinExistence type="predicted"/>
<keyword evidence="2" id="KW-1185">Reference proteome</keyword>
<dbReference type="EMBL" id="FNNZ01000004">
    <property type="protein sequence ID" value="SDW46379.1"/>
    <property type="molecule type" value="Genomic_DNA"/>
</dbReference>
<accession>A0A1H2TSW5</accession>
<evidence type="ECO:0000313" key="2">
    <source>
        <dbReference type="Proteomes" id="UP000198816"/>
    </source>
</evidence>
<gene>
    <name evidence="1" type="ORF">SAMN05421783_104124</name>
</gene>